<dbReference type="InterPro" id="IPR050969">
    <property type="entry name" value="Dev_Signal_Modulators"/>
</dbReference>
<evidence type="ECO:0000256" key="5">
    <source>
        <dbReference type="ARBA" id="ARBA00023157"/>
    </source>
</evidence>
<dbReference type="SUPFAM" id="SSF57196">
    <property type="entry name" value="EGF/Laminin"/>
    <property type="match status" value="2"/>
</dbReference>
<dbReference type="PROSITE" id="PS51041">
    <property type="entry name" value="EMI"/>
    <property type="match status" value="1"/>
</dbReference>
<feature type="domain" description="EGF-like" evidence="9">
    <location>
        <begin position="92"/>
        <end position="124"/>
    </location>
</feature>
<dbReference type="PROSITE" id="PS00010">
    <property type="entry name" value="ASX_HYDROXYL"/>
    <property type="match status" value="1"/>
</dbReference>
<dbReference type="PROSITE" id="PS51257">
    <property type="entry name" value="PROKAR_LIPOPROTEIN"/>
    <property type="match status" value="1"/>
</dbReference>
<dbReference type="AlphaFoldDB" id="A0A8D8TNT1"/>
<name>A0A8D8TNT1_9HEMI</name>
<feature type="disulfide bond" evidence="6">
    <location>
        <begin position="96"/>
        <end position="106"/>
    </location>
</feature>
<dbReference type="InterPro" id="IPR049883">
    <property type="entry name" value="NOTCH1_EGF-like"/>
</dbReference>
<organism evidence="11">
    <name type="scientific">Cacopsylla melanoneura</name>
    <dbReference type="NCBI Taxonomy" id="428564"/>
    <lineage>
        <taxon>Eukaryota</taxon>
        <taxon>Metazoa</taxon>
        <taxon>Ecdysozoa</taxon>
        <taxon>Arthropoda</taxon>
        <taxon>Hexapoda</taxon>
        <taxon>Insecta</taxon>
        <taxon>Pterygota</taxon>
        <taxon>Neoptera</taxon>
        <taxon>Paraneoptera</taxon>
        <taxon>Hemiptera</taxon>
        <taxon>Sternorrhyncha</taxon>
        <taxon>Psylloidea</taxon>
        <taxon>Psyllidae</taxon>
        <taxon>Psyllinae</taxon>
        <taxon>Cacopsylla</taxon>
    </lineage>
</organism>
<feature type="signal peptide" evidence="8">
    <location>
        <begin position="1"/>
        <end position="21"/>
    </location>
</feature>
<dbReference type="PROSITE" id="PS01186">
    <property type="entry name" value="EGF_2"/>
    <property type="match status" value="2"/>
</dbReference>
<reference evidence="11" key="1">
    <citation type="submission" date="2021-05" db="EMBL/GenBank/DDBJ databases">
        <authorList>
            <person name="Alioto T."/>
            <person name="Alioto T."/>
            <person name="Gomez Garrido J."/>
        </authorList>
    </citation>
    <scope>NUCLEOTIDE SEQUENCE</scope>
</reference>
<evidence type="ECO:0000259" key="10">
    <source>
        <dbReference type="PROSITE" id="PS51041"/>
    </source>
</evidence>
<keyword evidence="1 6" id="KW-0245">EGF-like domain</keyword>
<dbReference type="EMBL" id="HBUF01288430">
    <property type="protein sequence ID" value="CAG6688721.1"/>
    <property type="molecule type" value="Transcribed_RNA"/>
</dbReference>
<feature type="chain" id="PRO_5036262106" evidence="8">
    <location>
        <begin position="22"/>
        <end position="293"/>
    </location>
</feature>
<evidence type="ECO:0000256" key="3">
    <source>
        <dbReference type="ARBA" id="ARBA00022837"/>
    </source>
</evidence>
<evidence type="ECO:0000256" key="2">
    <source>
        <dbReference type="ARBA" id="ARBA00022729"/>
    </source>
</evidence>
<dbReference type="InterPro" id="IPR011489">
    <property type="entry name" value="EMI_domain"/>
</dbReference>
<accession>A0A8D8TNT1</accession>
<dbReference type="Pfam" id="PF07645">
    <property type="entry name" value="EGF_CA"/>
    <property type="match status" value="1"/>
</dbReference>
<dbReference type="PROSITE" id="PS01187">
    <property type="entry name" value="EGF_CA"/>
    <property type="match status" value="1"/>
</dbReference>
<evidence type="ECO:0000259" key="9">
    <source>
        <dbReference type="PROSITE" id="PS50026"/>
    </source>
</evidence>
<comment type="caution">
    <text evidence="6">Lacks conserved residue(s) required for the propagation of feature annotation.</text>
</comment>
<dbReference type="InterPro" id="IPR018097">
    <property type="entry name" value="EGF_Ca-bd_CS"/>
</dbReference>
<feature type="domain" description="EGF-like" evidence="9">
    <location>
        <begin position="126"/>
        <end position="165"/>
    </location>
</feature>
<evidence type="ECO:0000256" key="1">
    <source>
        <dbReference type="ARBA" id="ARBA00022536"/>
    </source>
</evidence>
<evidence type="ECO:0000256" key="7">
    <source>
        <dbReference type="SAM" id="MobiDB-lite"/>
    </source>
</evidence>
<dbReference type="SMART" id="SM00181">
    <property type="entry name" value="EGF"/>
    <property type="match status" value="2"/>
</dbReference>
<proteinExistence type="predicted"/>
<dbReference type="PROSITE" id="PS50026">
    <property type="entry name" value="EGF_3"/>
    <property type="match status" value="2"/>
</dbReference>
<dbReference type="GO" id="GO:0005102">
    <property type="term" value="F:signaling receptor binding"/>
    <property type="evidence" value="ECO:0007669"/>
    <property type="project" value="TreeGrafter"/>
</dbReference>
<dbReference type="PANTHER" id="PTHR14949">
    <property type="entry name" value="EGF-LIKE-DOMAIN, MULTIPLE 7, 8"/>
    <property type="match status" value="1"/>
</dbReference>
<dbReference type="GO" id="GO:0005509">
    <property type="term" value="F:calcium ion binding"/>
    <property type="evidence" value="ECO:0007669"/>
    <property type="project" value="InterPro"/>
</dbReference>
<feature type="disulfide bond" evidence="6">
    <location>
        <begin position="130"/>
        <end position="140"/>
    </location>
</feature>
<feature type="disulfide bond" evidence="6">
    <location>
        <begin position="114"/>
        <end position="123"/>
    </location>
</feature>
<dbReference type="CDD" id="cd00054">
    <property type="entry name" value="EGF_CA"/>
    <property type="match status" value="1"/>
</dbReference>
<dbReference type="Gene3D" id="2.10.25.10">
    <property type="entry name" value="Laminin"/>
    <property type="match status" value="2"/>
</dbReference>
<dbReference type="SMART" id="SM00179">
    <property type="entry name" value="EGF_CA"/>
    <property type="match status" value="1"/>
</dbReference>
<keyword evidence="5 6" id="KW-1015">Disulfide bond</keyword>
<feature type="domain" description="EMI" evidence="10">
    <location>
        <begin position="30"/>
        <end position="93"/>
    </location>
</feature>
<dbReference type="InterPro" id="IPR001881">
    <property type="entry name" value="EGF-like_Ca-bd_dom"/>
</dbReference>
<dbReference type="EMBL" id="HBUF01288428">
    <property type="protein sequence ID" value="CAG6688719.1"/>
    <property type="molecule type" value="Transcribed_RNA"/>
</dbReference>
<keyword evidence="2 8" id="KW-0732">Signal</keyword>
<dbReference type="PANTHER" id="PTHR14949:SF56">
    <property type="entry name" value="EGF-LIKE-DOMAIN, MULTIPLE 7"/>
    <property type="match status" value="1"/>
</dbReference>
<feature type="region of interest" description="Disordered" evidence="7">
    <location>
        <begin position="190"/>
        <end position="213"/>
    </location>
</feature>
<sequence length="293" mass="33659">MKCVWLKLSWLVILVVQSCWGDSYSKHTTGRRVCSPKTSTQDPVKVTVPTFQKFTKKCYENQICKGVRLTYETKYECCPGWVQNSKLSHGCNQPVCSRHCENGGKCVAPETCTCSPGFTGPFCEADLNECDLYQPCSHECTNTHGTYHCKCSFGYTLTDDKRTCVKDWTTKFATEARDLEIEFINPNRKNFKKKHRTRNDSVGGDSEGANVPVDNQSSHVIKRLENKIEEMRKSHKEEFVSLESKISQLFSKIEILQQRLQNCAACDYADRENRHPNFLDKLRKINSKDVDFY</sequence>
<dbReference type="GO" id="GO:0009986">
    <property type="term" value="C:cell surface"/>
    <property type="evidence" value="ECO:0007669"/>
    <property type="project" value="TreeGrafter"/>
</dbReference>
<keyword evidence="4" id="KW-0175">Coiled coil</keyword>
<evidence type="ECO:0000256" key="8">
    <source>
        <dbReference type="SAM" id="SignalP"/>
    </source>
</evidence>
<evidence type="ECO:0000256" key="4">
    <source>
        <dbReference type="ARBA" id="ARBA00023054"/>
    </source>
</evidence>
<protein>
    <submittedName>
        <fullName evidence="11">Epidermal growth factor-like protein 7</fullName>
    </submittedName>
</protein>
<dbReference type="PROSITE" id="PS00022">
    <property type="entry name" value="EGF_1"/>
    <property type="match status" value="1"/>
</dbReference>
<evidence type="ECO:0000313" key="11">
    <source>
        <dbReference type="EMBL" id="CAG6688721.1"/>
    </source>
</evidence>
<evidence type="ECO:0000256" key="6">
    <source>
        <dbReference type="PROSITE-ProRule" id="PRU00076"/>
    </source>
</evidence>
<keyword evidence="3" id="KW-0106">Calcium</keyword>
<dbReference type="InterPro" id="IPR000742">
    <property type="entry name" value="EGF"/>
</dbReference>
<dbReference type="GO" id="GO:0005576">
    <property type="term" value="C:extracellular region"/>
    <property type="evidence" value="ECO:0007669"/>
    <property type="project" value="TreeGrafter"/>
</dbReference>
<dbReference type="InterPro" id="IPR000152">
    <property type="entry name" value="EGF-type_Asp/Asn_hydroxyl_site"/>
</dbReference>